<reference evidence="1" key="1">
    <citation type="submission" date="2018-05" db="EMBL/GenBank/DDBJ databases">
        <authorList>
            <person name="Lanie J.A."/>
            <person name="Ng W.-L."/>
            <person name="Kazmierczak K.M."/>
            <person name="Andrzejewski T.M."/>
            <person name="Davidsen T.M."/>
            <person name="Wayne K.J."/>
            <person name="Tettelin H."/>
            <person name="Glass J.I."/>
            <person name="Rusch D."/>
            <person name="Podicherti R."/>
            <person name="Tsui H.-C.T."/>
            <person name="Winkler M.E."/>
        </authorList>
    </citation>
    <scope>NUCLEOTIDE SEQUENCE</scope>
</reference>
<evidence type="ECO:0000313" key="1">
    <source>
        <dbReference type="EMBL" id="SVD83106.1"/>
    </source>
</evidence>
<feature type="non-terminal residue" evidence="1">
    <location>
        <position position="99"/>
    </location>
</feature>
<proteinExistence type="predicted"/>
<accession>A0A382YIJ1</accession>
<name>A0A382YIJ1_9ZZZZ</name>
<dbReference type="AlphaFoldDB" id="A0A382YIJ1"/>
<protein>
    <submittedName>
        <fullName evidence="1">Uncharacterized protein</fullName>
    </submittedName>
</protein>
<organism evidence="1">
    <name type="scientific">marine metagenome</name>
    <dbReference type="NCBI Taxonomy" id="408172"/>
    <lineage>
        <taxon>unclassified sequences</taxon>
        <taxon>metagenomes</taxon>
        <taxon>ecological metagenomes</taxon>
    </lineage>
</organism>
<sequence length="99" mass="11778">MEIGERGHTDVPNFIFSDSRFKSRFPVSSYRLEDSGYRRTFSRNKDYLLDNCLIETVPVNKKSGWERPGTYYITTPLGKVLAMKYWYNEYFGKKPYIIK</sequence>
<dbReference type="EMBL" id="UINC01176126">
    <property type="protein sequence ID" value="SVD83106.1"/>
    <property type="molecule type" value="Genomic_DNA"/>
</dbReference>
<gene>
    <name evidence="1" type="ORF">METZ01_LOCUS435960</name>
</gene>